<comment type="similarity">
    <text evidence="7">Belongs to the binding-protein-dependent transport system permease family.</text>
</comment>
<evidence type="ECO:0000259" key="8">
    <source>
        <dbReference type="PROSITE" id="PS50928"/>
    </source>
</evidence>
<keyword evidence="10" id="KW-1185">Reference proteome</keyword>
<dbReference type="PROSITE" id="PS50928">
    <property type="entry name" value="ABC_TM1"/>
    <property type="match status" value="1"/>
</dbReference>
<proteinExistence type="inferred from homology"/>
<reference evidence="9 10" key="1">
    <citation type="submission" date="2020-07" db="EMBL/GenBank/DDBJ databases">
        <title>Genomic Encyclopedia of Type Strains, Phase IV (KMG-IV): sequencing the most valuable type-strain genomes for metagenomic binning, comparative biology and taxonomic classification.</title>
        <authorList>
            <person name="Goeker M."/>
        </authorList>
    </citation>
    <scope>NUCLEOTIDE SEQUENCE [LARGE SCALE GENOMIC DNA]</scope>
    <source>
        <strain evidence="9 10">DSM 17721</strain>
    </source>
</reference>
<evidence type="ECO:0000256" key="6">
    <source>
        <dbReference type="ARBA" id="ARBA00023136"/>
    </source>
</evidence>
<feature type="transmembrane region" description="Helical" evidence="7">
    <location>
        <begin position="99"/>
        <end position="118"/>
    </location>
</feature>
<comment type="caution">
    <text evidence="9">The sequence shown here is derived from an EMBL/GenBank/DDBJ whole genome shotgun (WGS) entry which is preliminary data.</text>
</comment>
<dbReference type="InterPro" id="IPR000515">
    <property type="entry name" value="MetI-like"/>
</dbReference>
<evidence type="ECO:0000256" key="2">
    <source>
        <dbReference type="ARBA" id="ARBA00022448"/>
    </source>
</evidence>
<evidence type="ECO:0000256" key="4">
    <source>
        <dbReference type="ARBA" id="ARBA00022692"/>
    </source>
</evidence>
<feature type="transmembrane region" description="Helical" evidence="7">
    <location>
        <begin position="124"/>
        <end position="143"/>
    </location>
</feature>
<feature type="transmembrane region" description="Helical" evidence="7">
    <location>
        <begin position="221"/>
        <end position="243"/>
    </location>
</feature>
<keyword evidence="3" id="KW-1003">Cell membrane</keyword>
<name>A0A7W0HM82_9BACT</name>
<evidence type="ECO:0000256" key="7">
    <source>
        <dbReference type="RuleBase" id="RU363032"/>
    </source>
</evidence>
<feature type="transmembrane region" description="Helical" evidence="7">
    <location>
        <begin position="164"/>
        <end position="185"/>
    </location>
</feature>
<gene>
    <name evidence="9" type="ORF">HNR65_003141</name>
</gene>
<dbReference type="Pfam" id="PF00528">
    <property type="entry name" value="BPD_transp_1"/>
    <property type="match status" value="1"/>
</dbReference>
<evidence type="ECO:0000313" key="10">
    <source>
        <dbReference type="Proteomes" id="UP000525298"/>
    </source>
</evidence>
<evidence type="ECO:0000256" key="3">
    <source>
        <dbReference type="ARBA" id="ARBA00022475"/>
    </source>
</evidence>
<protein>
    <submittedName>
        <fullName evidence="9">ABC-type nitrate/sulfonate/bicarbonate transport system permease component</fullName>
    </submittedName>
</protein>
<evidence type="ECO:0000313" key="9">
    <source>
        <dbReference type="EMBL" id="MBA2882786.1"/>
    </source>
</evidence>
<dbReference type="InterPro" id="IPR035906">
    <property type="entry name" value="MetI-like_sf"/>
</dbReference>
<keyword evidence="5 7" id="KW-1133">Transmembrane helix</keyword>
<dbReference type="RefSeq" id="WP_181552408.1">
    <property type="nucleotide sequence ID" value="NZ_JACDUS010000012.1"/>
</dbReference>
<keyword evidence="4 7" id="KW-0812">Transmembrane</keyword>
<keyword evidence="6 7" id="KW-0472">Membrane</keyword>
<accession>A0A7W0HM82</accession>
<sequence length="251" mass="27922">MNWPRIVIPVFCLCIWQASSFMGMLPEYKLPSPVQILDGLESLITIGMPPGHPLHWHIFYSLHRVVVGFFSAILIALPLGLIMGWSKAIRQILEPIFEFIRPIPPLAWIPIAILWFGIGIKSAAFIIFLGAFFPILLNTIYGVRRIDPILIDAARTLNASSPAIFTKVLLPGAVPSIITGIRIGIGISWMTLIAAEFTGVKSGYGLGYMIMTARDIQRPDLIMAGMLVFGSIGFSVDIVLRLIERKIVRWR</sequence>
<evidence type="ECO:0000256" key="5">
    <source>
        <dbReference type="ARBA" id="ARBA00022989"/>
    </source>
</evidence>
<dbReference type="SUPFAM" id="SSF161098">
    <property type="entry name" value="MetI-like"/>
    <property type="match status" value="1"/>
</dbReference>
<dbReference type="Gene3D" id="1.10.3720.10">
    <property type="entry name" value="MetI-like"/>
    <property type="match status" value="1"/>
</dbReference>
<dbReference type="Proteomes" id="UP000525298">
    <property type="component" value="Unassembled WGS sequence"/>
</dbReference>
<evidence type="ECO:0000256" key="1">
    <source>
        <dbReference type="ARBA" id="ARBA00004651"/>
    </source>
</evidence>
<feature type="transmembrane region" description="Helical" evidence="7">
    <location>
        <begin position="58"/>
        <end position="79"/>
    </location>
</feature>
<feature type="domain" description="ABC transmembrane type-1" evidence="8">
    <location>
        <begin position="58"/>
        <end position="240"/>
    </location>
</feature>
<dbReference type="AlphaFoldDB" id="A0A7W0HM82"/>
<dbReference type="GO" id="GO:0005886">
    <property type="term" value="C:plasma membrane"/>
    <property type="evidence" value="ECO:0007669"/>
    <property type="project" value="UniProtKB-SubCell"/>
</dbReference>
<dbReference type="PANTHER" id="PTHR30151">
    <property type="entry name" value="ALKANE SULFONATE ABC TRANSPORTER-RELATED, MEMBRANE SUBUNIT"/>
    <property type="match status" value="1"/>
</dbReference>
<keyword evidence="2 7" id="KW-0813">Transport</keyword>
<organism evidence="9 10">
    <name type="scientific">Desulfosalsimonas propionicica</name>
    <dbReference type="NCBI Taxonomy" id="332175"/>
    <lineage>
        <taxon>Bacteria</taxon>
        <taxon>Pseudomonadati</taxon>
        <taxon>Thermodesulfobacteriota</taxon>
        <taxon>Desulfobacteria</taxon>
        <taxon>Desulfobacterales</taxon>
        <taxon>Desulfosalsimonadaceae</taxon>
        <taxon>Desulfosalsimonas</taxon>
    </lineage>
</organism>
<dbReference type="PANTHER" id="PTHR30151:SF0">
    <property type="entry name" value="ABC TRANSPORTER PERMEASE PROTEIN MJ0413-RELATED"/>
    <property type="match status" value="1"/>
</dbReference>
<dbReference type="FunFam" id="1.10.3720.10:FF:000003">
    <property type="entry name" value="Aliphatic sulfonate ABC transporter permease"/>
    <property type="match status" value="1"/>
</dbReference>
<dbReference type="GO" id="GO:0042918">
    <property type="term" value="P:alkanesulfonate transmembrane transport"/>
    <property type="evidence" value="ECO:0007669"/>
    <property type="project" value="UniProtKB-ARBA"/>
</dbReference>
<dbReference type="CDD" id="cd06261">
    <property type="entry name" value="TM_PBP2"/>
    <property type="match status" value="1"/>
</dbReference>
<dbReference type="EMBL" id="JACDUS010000012">
    <property type="protein sequence ID" value="MBA2882786.1"/>
    <property type="molecule type" value="Genomic_DNA"/>
</dbReference>
<comment type="subcellular location">
    <subcellularLocation>
        <location evidence="1 7">Cell membrane</location>
        <topology evidence="1 7">Multi-pass membrane protein</topology>
    </subcellularLocation>
</comment>